<comment type="caution">
    <text evidence="2">The sequence shown here is derived from an EMBL/GenBank/DDBJ whole genome shotgun (WGS) entry which is preliminary data.</text>
</comment>
<dbReference type="EMBL" id="LPNM01000009">
    <property type="protein sequence ID" value="OEJ82933.1"/>
    <property type="molecule type" value="Genomic_DNA"/>
</dbReference>
<evidence type="ECO:0000256" key="1">
    <source>
        <dbReference type="SAM" id="MobiDB-lite"/>
    </source>
</evidence>
<dbReference type="InterPro" id="IPR036915">
    <property type="entry name" value="Cyclin-like_sf"/>
</dbReference>
<dbReference type="FunCoup" id="A0A1E5R8S6">
    <property type="interactions" value="118"/>
</dbReference>
<dbReference type="Gene3D" id="1.10.472.10">
    <property type="entry name" value="Cyclin-like"/>
    <property type="match status" value="1"/>
</dbReference>
<organism evidence="2 3">
    <name type="scientific">Hanseniaspora osmophila</name>
    <dbReference type="NCBI Taxonomy" id="56408"/>
    <lineage>
        <taxon>Eukaryota</taxon>
        <taxon>Fungi</taxon>
        <taxon>Dikarya</taxon>
        <taxon>Ascomycota</taxon>
        <taxon>Saccharomycotina</taxon>
        <taxon>Saccharomycetes</taxon>
        <taxon>Saccharomycodales</taxon>
        <taxon>Saccharomycodaceae</taxon>
        <taxon>Hanseniaspora</taxon>
    </lineage>
</organism>
<evidence type="ECO:0000313" key="3">
    <source>
        <dbReference type="Proteomes" id="UP000095728"/>
    </source>
</evidence>
<evidence type="ECO:0000313" key="2">
    <source>
        <dbReference type="EMBL" id="OEJ82933.1"/>
    </source>
</evidence>
<feature type="compositionally biased region" description="Basic and acidic residues" evidence="1">
    <location>
        <begin position="362"/>
        <end position="371"/>
    </location>
</feature>
<dbReference type="Proteomes" id="UP000095728">
    <property type="component" value="Unassembled WGS sequence"/>
</dbReference>
<dbReference type="SUPFAM" id="SSF47954">
    <property type="entry name" value="Cyclin-like"/>
    <property type="match status" value="1"/>
</dbReference>
<dbReference type="AlphaFoldDB" id="A0A1E5R8S6"/>
<protein>
    <submittedName>
        <fullName evidence="2">Protein BUR2</fullName>
    </submittedName>
</protein>
<sequence>MSFYESTNNSGSSLSVSKSSRSVIIEDGTTLKYNDRVLWPQIIKEPANQWTYSTAQILDKLNNSGNVAATKKKIERSLLLFYKMKAALNLQEPTYIAACILFYRFWMTFDLPADMNDCMDLALSAMVTACKISENNRPIRAYVDAAVNILNSGLPMNQQKLEKIKWRVRDRFSANEMKFLSMMGFDFDICNPRHFIEEIFSVQYRLSRDKDFPKDFEAVFPSILKEARIFIYQTEAQPVSLLCDGMIYIQYSLVFAALQYKKKGHSDFKFPKKFFTKRFPNSFDPLMLSELANSHYKLEKNFLKMGSNKGSLLLMTADDIREITDEEVEEVHGADNTSQPHILEAQNKKGEASENGNSTIESKTKMNHEDANETDTISNYFSNDLETSQDDQNVTLDKSQKEALEPPRKKQCFENAKQSISDFYFLDVDEGVSEDFLKYTEEKIQKLYEEEFKRAALSNSSTPIPQVLNTTSKPS</sequence>
<gene>
    <name evidence="2" type="ORF">AWRI3579_g3187</name>
</gene>
<dbReference type="InParanoid" id="A0A1E5R8S6"/>
<keyword evidence="3" id="KW-1185">Reference proteome</keyword>
<feature type="region of interest" description="Disordered" evidence="1">
    <location>
        <begin position="456"/>
        <end position="475"/>
    </location>
</feature>
<dbReference type="STRING" id="56408.A0A1E5R8S6"/>
<dbReference type="OrthoDB" id="25002at2759"/>
<reference evidence="3" key="1">
    <citation type="journal article" date="2016" name="Genome Announc.">
        <title>Genome sequences of three species of Hanseniaspora isolated from spontaneous wine fermentations.</title>
        <authorList>
            <person name="Sternes P.R."/>
            <person name="Lee D."/>
            <person name="Kutyna D.R."/>
            <person name="Borneman A.R."/>
        </authorList>
    </citation>
    <scope>NUCLEOTIDE SEQUENCE [LARGE SCALE GENOMIC DNA]</scope>
    <source>
        <strain evidence="3">AWRI3579</strain>
    </source>
</reference>
<feature type="compositionally biased region" description="Polar residues" evidence="1">
    <location>
        <begin position="457"/>
        <end position="475"/>
    </location>
</feature>
<accession>A0A1E5R8S6</accession>
<feature type="region of interest" description="Disordered" evidence="1">
    <location>
        <begin position="328"/>
        <end position="371"/>
    </location>
</feature>
<proteinExistence type="predicted"/>
<name>A0A1E5R8S6_9ASCO</name>